<feature type="region of interest" description="Disordered" evidence="4">
    <location>
        <begin position="110"/>
        <end position="142"/>
    </location>
</feature>
<dbReference type="Gene3D" id="3.30.70.940">
    <property type="entry name" value="NusG, N-terminal domain"/>
    <property type="match status" value="1"/>
</dbReference>
<dbReference type="InterPro" id="IPR043425">
    <property type="entry name" value="NusG-like"/>
</dbReference>
<feature type="compositionally biased region" description="Polar residues" evidence="4">
    <location>
        <begin position="118"/>
        <end position="142"/>
    </location>
</feature>
<sequence length="305" mass="34695">METASQPPKDPNPDRLTASQAAARMGMSTRQLQALRLRGIGPPIVQKGLDIHYSLSEIAHIEEHEVTVVISQVMQLPSPLTALKTLCDQFDLRQSPILKEVEGLQFQMEAGKPEESQLNRPVPQQTPAKQEEPQNAQSNPSRSKAWYLIHTKARQETTALTNLERQGYTCYLPKITIEAKGSGKRTKTEAMFPRYLFIHLETGESGNNWMPIRSTRGVDKLVQFGETYPRVEDQLIHSLRERERDTPIQPILKKGDGVQILDGPFQDLDAIFYTDDSEHRVIILINFLLRQLPVKVDRDKVRKRA</sequence>
<reference evidence="6 7" key="1">
    <citation type="submission" date="2019-11" db="EMBL/GenBank/DDBJ databases">
        <authorList>
            <person name="Khan S.A."/>
            <person name="Jeon C.O."/>
            <person name="Chun B.H."/>
        </authorList>
    </citation>
    <scope>NUCLEOTIDE SEQUENCE [LARGE SCALE GENOMIC DNA]</scope>
    <source>
        <strain evidence="6 7">IMCC 1097</strain>
    </source>
</reference>
<dbReference type="GO" id="GO:0005829">
    <property type="term" value="C:cytosol"/>
    <property type="evidence" value="ECO:0007669"/>
    <property type="project" value="TreeGrafter"/>
</dbReference>
<keyword evidence="7" id="KW-1185">Reference proteome</keyword>
<dbReference type="SMART" id="SM00738">
    <property type="entry name" value="NGN"/>
    <property type="match status" value="1"/>
</dbReference>
<dbReference type="KEGG" id="llp:GH975_08705"/>
<evidence type="ECO:0000313" key="7">
    <source>
        <dbReference type="Proteomes" id="UP000388235"/>
    </source>
</evidence>
<gene>
    <name evidence="6" type="primary">rfaH</name>
    <name evidence="6" type="ORF">GH975_08705</name>
</gene>
<protein>
    <submittedName>
        <fullName evidence="6">Transcription/translation regulatory transformer protein RfaH</fullName>
    </submittedName>
</protein>
<keyword evidence="1" id="KW-0889">Transcription antitermination</keyword>
<evidence type="ECO:0000256" key="1">
    <source>
        <dbReference type="ARBA" id="ARBA00022814"/>
    </source>
</evidence>
<dbReference type="Pfam" id="PF02357">
    <property type="entry name" value="NusG"/>
    <property type="match status" value="1"/>
</dbReference>
<dbReference type="NCBIfam" id="NF006534">
    <property type="entry name" value="PRK09014.1"/>
    <property type="match status" value="1"/>
</dbReference>
<dbReference type="CDD" id="cd09892">
    <property type="entry name" value="NGN_SP_RfaH"/>
    <property type="match status" value="1"/>
</dbReference>
<dbReference type="InterPro" id="IPR008991">
    <property type="entry name" value="Translation_prot_SH3-like_sf"/>
</dbReference>
<organism evidence="6 7">
    <name type="scientific">Litorivicinus lipolyticus</name>
    <dbReference type="NCBI Taxonomy" id="418701"/>
    <lineage>
        <taxon>Bacteria</taxon>
        <taxon>Pseudomonadati</taxon>
        <taxon>Pseudomonadota</taxon>
        <taxon>Gammaproteobacteria</taxon>
        <taxon>Oceanospirillales</taxon>
        <taxon>Litorivicinaceae</taxon>
        <taxon>Litorivicinus</taxon>
    </lineage>
</organism>
<name>A0A5Q2QE86_9GAMM</name>
<dbReference type="AlphaFoldDB" id="A0A5Q2QE86"/>
<evidence type="ECO:0000313" key="6">
    <source>
        <dbReference type="EMBL" id="QGG80642.1"/>
    </source>
</evidence>
<dbReference type="GO" id="GO:0006354">
    <property type="term" value="P:DNA-templated transcription elongation"/>
    <property type="evidence" value="ECO:0007669"/>
    <property type="project" value="InterPro"/>
</dbReference>
<evidence type="ECO:0000256" key="4">
    <source>
        <dbReference type="SAM" id="MobiDB-lite"/>
    </source>
</evidence>
<keyword evidence="2" id="KW-0805">Transcription regulation</keyword>
<dbReference type="InterPro" id="IPR036735">
    <property type="entry name" value="NGN_dom_sf"/>
</dbReference>
<keyword evidence="3" id="KW-0804">Transcription</keyword>
<dbReference type="EMBL" id="CP045871">
    <property type="protein sequence ID" value="QGG80642.1"/>
    <property type="molecule type" value="Genomic_DNA"/>
</dbReference>
<dbReference type="OrthoDB" id="9790639at2"/>
<evidence type="ECO:0000259" key="5">
    <source>
        <dbReference type="SMART" id="SM00738"/>
    </source>
</evidence>
<feature type="domain" description="NusG-like N-terminal" evidence="5">
    <location>
        <begin position="143"/>
        <end position="243"/>
    </location>
</feature>
<evidence type="ECO:0000256" key="3">
    <source>
        <dbReference type="ARBA" id="ARBA00023163"/>
    </source>
</evidence>
<dbReference type="InterPro" id="IPR010215">
    <property type="entry name" value="Transcription_antiterm_RfaH"/>
</dbReference>
<dbReference type="SUPFAM" id="SSF82679">
    <property type="entry name" value="N-utilization substance G protein NusG, N-terminal domain"/>
    <property type="match status" value="1"/>
</dbReference>
<dbReference type="RefSeq" id="WP_153714146.1">
    <property type="nucleotide sequence ID" value="NZ_CP045871.1"/>
</dbReference>
<dbReference type="NCBIfam" id="TIGR01955">
    <property type="entry name" value="RfaH"/>
    <property type="match status" value="1"/>
</dbReference>
<dbReference type="PANTHER" id="PTHR30265:SF7">
    <property type="entry name" value="TRANSCRIPTION ANTITERMINATION PROTEIN RFAH"/>
    <property type="match status" value="1"/>
</dbReference>
<dbReference type="GO" id="GO:0031564">
    <property type="term" value="P:transcription antitermination"/>
    <property type="evidence" value="ECO:0007669"/>
    <property type="project" value="UniProtKB-KW"/>
</dbReference>
<accession>A0A5Q2QE86</accession>
<dbReference type="SUPFAM" id="SSF50104">
    <property type="entry name" value="Translation proteins SH3-like domain"/>
    <property type="match status" value="1"/>
</dbReference>
<dbReference type="InterPro" id="IPR006645">
    <property type="entry name" value="NGN-like_dom"/>
</dbReference>
<dbReference type="Proteomes" id="UP000388235">
    <property type="component" value="Chromosome"/>
</dbReference>
<dbReference type="PANTHER" id="PTHR30265">
    <property type="entry name" value="RHO-INTERACTING TRANSCRIPTION TERMINATION FACTOR NUSG"/>
    <property type="match status" value="1"/>
</dbReference>
<proteinExistence type="predicted"/>
<evidence type="ECO:0000256" key="2">
    <source>
        <dbReference type="ARBA" id="ARBA00023015"/>
    </source>
</evidence>